<dbReference type="PANTHER" id="PTHR22916:SF3">
    <property type="entry name" value="UDP-GLCNAC:BETAGAL BETA-1,3-N-ACETYLGLUCOSAMINYLTRANSFERASE-LIKE PROTEIN 1"/>
    <property type="match status" value="1"/>
</dbReference>
<proteinExistence type="predicted"/>
<accession>A0AAE3MZF1</accession>
<evidence type="ECO:0000313" key="2">
    <source>
        <dbReference type="EMBL" id="MCX8998133.1"/>
    </source>
</evidence>
<dbReference type="CDD" id="cd00761">
    <property type="entry name" value="Glyco_tranf_GTA_type"/>
    <property type="match status" value="1"/>
</dbReference>
<dbReference type="Pfam" id="PF00535">
    <property type="entry name" value="Glycos_transf_2"/>
    <property type="match status" value="1"/>
</dbReference>
<dbReference type="Proteomes" id="UP001208771">
    <property type="component" value="Unassembled WGS sequence"/>
</dbReference>
<dbReference type="SUPFAM" id="SSF53448">
    <property type="entry name" value="Nucleotide-diphospho-sugar transferases"/>
    <property type="match status" value="1"/>
</dbReference>
<sequence length="308" mass="34852">MTIPKFSVVIPCYNRADRIMPTLESVMRQTWQDFECIVVDDGSKDGEALKAVVEGLNSPKFRYVRRENGGGSAARNTGILEARGEYVALLDSDDQFLPEKLQVCADTLAGVTDERVMCYSQLMVDRGVGKTWIKPPEGLKPGERVDEYIMCGAGWVQTSTMVLSAGLAKTVLFNEALPSSQDTDFAIRCATAGARYIFIQQPLVIMEDRYDPTRVSKQKNFRPLLNWIETMRGVHISDRSYWAYRGWQCARIASFTNRPLAVWIYLQSIVHRPYSLKTSLQIAAQILIPQTLYQRMSSWIVNVFGKRA</sequence>
<dbReference type="GO" id="GO:0016758">
    <property type="term" value="F:hexosyltransferase activity"/>
    <property type="evidence" value="ECO:0007669"/>
    <property type="project" value="UniProtKB-ARBA"/>
</dbReference>
<evidence type="ECO:0000259" key="1">
    <source>
        <dbReference type="Pfam" id="PF00535"/>
    </source>
</evidence>
<dbReference type="Gene3D" id="3.90.550.10">
    <property type="entry name" value="Spore Coat Polysaccharide Biosynthesis Protein SpsA, Chain A"/>
    <property type="match status" value="1"/>
</dbReference>
<organism evidence="2 3">
    <name type="scientific">Ectorhizobium quercum</name>
    <dbReference type="NCBI Taxonomy" id="2965071"/>
    <lineage>
        <taxon>Bacteria</taxon>
        <taxon>Pseudomonadati</taxon>
        <taxon>Pseudomonadota</taxon>
        <taxon>Alphaproteobacteria</taxon>
        <taxon>Hyphomicrobiales</taxon>
        <taxon>Rhizobiaceae</taxon>
        <taxon>Ectorhizobium</taxon>
    </lineage>
</organism>
<feature type="domain" description="Glycosyltransferase 2-like" evidence="1">
    <location>
        <begin position="7"/>
        <end position="108"/>
    </location>
</feature>
<dbReference type="PANTHER" id="PTHR22916">
    <property type="entry name" value="GLYCOSYLTRANSFERASE"/>
    <property type="match status" value="1"/>
</dbReference>
<dbReference type="AlphaFoldDB" id="A0AAE3MZF1"/>
<comment type="caution">
    <text evidence="2">The sequence shown here is derived from an EMBL/GenBank/DDBJ whole genome shotgun (WGS) entry which is preliminary data.</text>
</comment>
<reference evidence="2" key="1">
    <citation type="submission" date="2022-07" db="EMBL/GenBank/DDBJ databases">
        <title>Ectorhizobium quercum gen.nov., sp. nov.</title>
        <authorList>
            <person name="Ma T."/>
            <person name="Li Y."/>
        </authorList>
    </citation>
    <scope>NUCLEOTIDE SEQUENCE</scope>
    <source>
        <strain evidence="2">BDR2-2</strain>
    </source>
</reference>
<protein>
    <submittedName>
        <fullName evidence="2">Glycosyltransferase family 2 protein</fullName>
    </submittedName>
</protein>
<gene>
    <name evidence="2" type="ORF">NOF55_13560</name>
</gene>
<keyword evidence="3" id="KW-1185">Reference proteome</keyword>
<evidence type="ECO:0000313" key="3">
    <source>
        <dbReference type="Proteomes" id="UP001208771"/>
    </source>
</evidence>
<dbReference type="InterPro" id="IPR029044">
    <property type="entry name" value="Nucleotide-diphossugar_trans"/>
</dbReference>
<name>A0AAE3MZF1_9HYPH</name>
<dbReference type="RefSeq" id="WP_306411920.1">
    <property type="nucleotide sequence ID" value="NZ_JANFPI010000004.1"/>
</dbReference>
<dbReference type="InterPro" id="IPR001173">
    <property type="entry name" value="Glyco_trans_2-like"/>
</dbReference>
<dbReference type="EMBL" id="JANFPI010000004">
    <property type="protein sequence ID" value="MCX8998133.1"/>
    <property type="molecule type" value="Genomic_DNA"/>
</dbReference>